<dbReference type="EMBL" id="HE601402">
    <property type="protein sequence ID" value="CAS01178.1"/>
    <property type="molecule type" value="Genomic_DNA"/>
</dbReference>
<protein>
    <submittedName>
        <fullName evidence="1">Protein CBG26739</fullName>
    </submittedName>
</protein>
<sequence length="50" mass="5861">MSLQMYNHEKSTAPVGLPPLLYPHICSTLRFAFYLTFTELNGIFNDQRKR</sequence>
<dbReference type="RefSeq" id="XP_045100735.1">
    <property type="nucleotide sequence ID" value="XM_045241061.1"/>
</dbReference>
<dbReference type="Proteomes" id="UP000008549">
    <property type="component" value="Unassembled WGS sequence"/>
</dbReference>
<evidence type="ECO:0000313" key="1">
    <source>
        <dbReference type="EMBL" id="CAS01178.1"/>
    </source>
</evidence>
<reference evidence="1 2" key="1">
    <citation type="journal article" date="2003" name="PLoS Biol.">
        <title>The genome sequence of Caenorhabditis briggsae: a platform for comparative genomics.</title>
        <authorList>
            <person name="Stein L.D."/>
            <person name="Bao Z."/>
            <person name="Blasiar D."/>
            <person name="Blumenthal T."/>
            <person name="Brent M.R."/>
            <person name="Chen N."/>
            <person name="Chinwalla A."/>
            <person name="Clarke L."/>
            <person name="Clee C."/>
            <person name="Coghlan A."/>
            <person name="Coulson A."/>
            <person name="D'Eustachio P."/>
            <person name="Fitch D.H."/>
            <person name="Fulton L.A."/>
            <person name="Fulton R.E."/>
            <person name="Griffiths-Jones S."/>
            <person name="Harris T.W."/>
            <person name="Hillier L.W."/>
            <person name="Kamath R."/>
            <person name="Kuwabara P.E."/>
            <person name="Mardis E.R."/>
            <person name="Marra M.A."/>
            <person name="Miner T.L."/>
            <person name="Minx P."/>
            <person name="Mullikin J.C."/>
            <person name="Plumb R.W."/>
            <person name="Rogers J."/>
            <person name="Schein J.E."/>
            <person name="Sohrmann M."/>
            <person name="Spieth J."/>
            <person name="Stajich J.E."/>
            <person name="Wei C."/>
            <person name="Willey D."/>
            <person name="Wilson R.K."/>
            <person name="Durbin R."/>
            <person name="Waterston R.H."/>
        </authorList>
    </citation>
    <scope>NUCLEOTIDE SEQUENCE [LARGE SCALE GENOMIC DNA]</scope>
    <source>
        <strain evidence="1 2">AF16</strain>
    </source>
</reference>
<dbReference type="GeneID" id="68918210"/>
<organism evidence="1 2">
    <name type="scientific">Caenorhabditis briggsae</name>
    <dbReference type="NCBI Taxonomy" id="6238"/>
    <lineage>
        <taxon>Eukaryota</taxon>
        <taxon>Metazoa</taxon>
        <taxon>Ecdysozoa</taxon>
        <taxon>Nematoda</taxon>
        <taxon>Chromadorea</taxon>
        <taxon>Rhabditida</taxon>
        <taxon>Rhabditina</taxon>
        <taxon>Rhabditomorpha</taxon>
        <taxon>Rhabditoidea</taxon>
        <taxon>Rhabditidae</taxon>
        <taxon>Peloderinae</taxon>
        <taxon>Caenorhabditis</taxon>
    </lineage>
</organism>
<name>B6IEB4_CAEBR</name>
<accession>B6IEB4</accession>
<dbReference type="KEGG" id="cbr:CBG_26739"/>
<keyword evidence="2" id="KW-1185">Reference proteome</keyword>
<reference evidence="1 2" key="2">
    <citation type="journal article" date="2011" name="PLoS Genet.">
        <title>Caenorhabditis briggsae recombinant inbred line genotypes reveal inter-strain incompatibility and the evolution of recombination.</title>
        <authorList>
            <person name="Ross J.A."/>
            <person name="Koboldt D.C."/>
            <person name="Staisch J.E."/>
            <person name="Chamberlin H.M."/>
            <person name="Gupta B.P."/>
            <person name="Miller R.D."/>
            <person name="Baird S.E."/>
            <person name="Haag E.S."/>
        </authorList>
    </citation>
    <scope>NUCLEOTIDE SEQUENCE [LARGE SCALE GENOMIC DNA]</scope>
    <source>
        <strain evidence="1 2">AF16</strain>
    </source>
</reference>
<evidence type="ECO:0000313" key="2">
    <source>
        <dbReference type="Proteomes" id="UP000008549"/>
    </source>
</evidence>
<gene>
    <name evidence="1" type="ORF">CBG26739</name>
    <name evidence="1" type="ORF">CBG_26739</name>
</gene>
<dbReference type="HOGENOM" id="CLU_3126348_0_0_1"/>
<dbReference type="CTD" id="68918210"/>
<proteinExistence type="predicted"/>
<dbReference type="AlphaFoldDB" id="B6IEB4"/>